<evidence type="ECO:0000313" key="5">
    <source>
        <dbReference type="Proteomes" id="UP000537326"/>
    </source>
</evidence>
<sequence>MSDQALNALTAVALGGVVAVVLFIPVAAYEYRRDGRLGAGDLTTLITGAVYGLSLWTYTLLPLPDRGEFRCRVPQSDLLGTIGLMGFPDDGVRVFLRDPAVQQVLLNVLLFVPLGVFVRLVLRRGVVVATLTGLAVSFAIEMTQRTGVWGFYDCAYRKFDVDDLLVNTLGALAGALLSWPVLRRRSDTPAPLPTRVTWGRRMAGMLSDALFVLMLGGAVAVAWRGLMFYVLDTGPHRAEQWLLQWSVPFAVEALCVLGLGRTVGEIVVSVRTESPRRWWTGPGRLLKLALGIGPVFWLVLAPIPYRGQLLAAYLVLTVVATFWTREHRGLSHALAGLELRVAVPPGAQPESVAQDADRPAEGSTDVSRT</sequence>
<feature type="transmembrane region" description="Helical" evidence="2">
    <location>
        <begin position="243"/>
        <end position="264"/>
    </location>
</feature>
<evidence type="ECO:0000259" key="3">
    <source>
        <dbReference type="Pfam" id="PF04892"/>
    </source>
</evidence>
<gene>
    <name evidence="4" type="ORF">BKA05_003434</name>
</gene>
<keyword evidence="2" id="KW-0472">Membrane</keyword>
<name>A0A7Z0C682_9ACTN</name>
<feature type="transmembrane region" description="Helical" evidence="2">
    <location>
        <begin position="39"/>
        <end position="58"/>
    </location>
</feature>
<dbReference type="PANTHER" id="PTHR36834:SF1">
    <property type="entry name" value="INTEGRAL MEMBRANE PROTEIN"/>
    <property type="match status" value="1"/>
</dbReference>
<dbReference type="RefSeq" id="WP_179532540.1">
    <property type="nucleotide sequence ID" value="NZ_BAAAPP010000011.1"/>
</dbReference>
<keyword evidence="2" id="KW-0812">Transmembrane</keyword>
<feature type="transmembrane region" description="Helical" evidence="2">
    <location>
        <begin position="100"/>
        <end position="118"/>
    </location>
</feature>
<feature type="transmembrane region" description="Helical" evidence="2">
    <location>
        <begin position="125"/>
        <end position="144"/>
    </location>
</feature>
<feature type="transmembrane region" description="Helical" evidence="2">
    <location>
        <begin position="6"/>
        <end position="27"/>
    </location>
</feature>
<dbReference type="Pfam" id="PF04892">
    <property type="entry name" value="VanZ"/>
    <property type="match status" value="1"/>
</dbReference>
<evidence type="ECO:0000256" key="2">
    <source>
        <dbReference type="SAM" id="Phobius"/>
    </source>
</evidence>
<dbReference type="Proteomes" id="UP000537326">
    <property type="component" value="Unassembled WGS sequence"/>
</dbReference>
<protein>
    <submittedName>
        <fullName evidence="4">Glycopeptide antibiotics resistance protein</fullName>
    </submittedName>
</protein>
<evidence type="ECO:0000313" key="4">
    <source>
        <dbReference type="EMBL" id="NYI11919.1"/>
    </source>
</evidence>
<evidence type="ECO:0000256" key="1">
    <source>
        <dbReference type="SAM" id="MobiDB-lite"/>
    </source>
</evidence>
<feature type="transmembrane region" description="Helical" evidence="2">
    <location>
        <begin position="203"/>
        <end position="223"/>
    </location>
</feature>
<reference evidence="4 5" key="1">
    <citation type="submission" date="2020-07" db="EMBL/GenBank/DDBJ databases">
        <title>Sequencing the genomes of 1000 actinobacteria strains.</title>
        <authorList>
            <person name="Klenk H.-P."/>
        </authorList>
    </citation>
    <scope>NUCLEOTIDE SEQUENCE [LARGE SCALE GENOMIC DNA]</scope>
    <source>
        <strain evidence="4 5">DSM 18248</strain>
    </source>
</reference>
<dbReference type="PANTHER" id="PTHR36834">
    <property type="entry name" value="MEMBRANE PROTEIN-RELATED"/>
    <property type="match status" value="1"/>
</dbReference>
<accession>A0A7Z0C682</accession>
<keyword evidence="2" id="KW-1133">Transmembrane helix</keyword>
<organism evidence="4 5">
    <name type="scientific">Nocardioides marinus</name>
    <dbReference type="NCBI Taxonomy" id="374514"/>
    <lineage>
        <taxon>Bacteria</taxon>
        <taxon>Bacillati</taxon>
        <taxon>Actinomycetota</taxon>
        <taxon>Actinomycetes</taxon>
        <taxon>Propionibacteriales</taxon>
        <taxon>Nocardioidaceae</taxon>
        <taxon>Nocardioides</taxon>
    </lineage>
</organism>
<feature type="transmembrane region" description="Helical" evidence="2">
    <location>
        <begin position="164"/>
        <end position="182"/>
    </location>
</feature>
<comment type="caution">
    <text evidence="4">The sequence shown here is derived from an EMBL/GenBank/DDBJ whole genome shotgun (WGS) entry which is preliminary data.</text>
</comment>
<proteinExistence type="predicted"/>
<feature type="region of interest" description="Disordered" evidence="1">
    <location>
        <begin position="348"/>
        <end position="369"/>
    </location>
</feature>
<dbReference type="EMBL" id="JACBZI010000001">
    <property type="protein sequence ID" value="NYI11919.1"/>
    <property type="molecule type" value="Genomic_DNA"/>
</dbReference>
<keyword evidence="5" id="KW-1185">Reference proteome</keyword>
<dbReference type="InterPro" id="IPR006976">
    <property type="entry name" value="VanZ-like"/>
</dbReference>
<dbReference type="AlphaFoldDB" id="A0A7Z0C682"/>
<feature type="domain" description="VanZ-like" evidence="3">
    <location>
        <begin position="50"/>
        <end position="179"/>
    </location>
</feature>
<feature type="transmembrane region" description="Helical" evidence="2">
    <location>
        <begin position="285"/>
        <end position="303"/>
    </location>
</feature>
<dbReference type="InterPro" id="IPR053150">
    <property type="entry name" value="Teicoplanin_resist-assoc"/>
</dbReference>